<feature type="region of interest" description="Disordered" evidence="1">
    <location>
        <begin position="144"/>
        <end position="170"/>
    </location>
</feature>
<dbReference type="Proteomes" id="UP001460270">
    <property type="component" value="Unassembled WGS sequence"/>
</dbReference>
<dbReference type="AlphaFoldDB" id="A0AAW0MNR6"/>
<evidence type="ECO:0000256" key="1">
    <source>
        <dbReference type="SAM" id="MobiDB-lite"/>
    </source>
</evidence>
<accession>A0AAW0MNR6</accession>
<organism evidence="2 3">
    <name type="scientific">Mugilogobius chulae</name>
    <name type="common">yellowstripe goby</name>
    <dbReference type="NCBI Taxonomy" id="88201"/>
    <lineage>
        <taxon>Eukaryota</taxon>
        <taxon>Metazoa</taxon>
        <taxon>Chordata</taxon>
        <taxon>Craniata</taxon>
        <taxon>Vertebrata</taxon>
        <taxon>Euteleostomi</taxon>
        <taxon>Actinopterygii</taxon>
        <taxon>Neopterygii</taxon>
        <taxon>Teleostei</taxon>
        <taxon>Neoteleostei</taxon>
        <taxon>Acanthomorphata</taxon>
        <taxon>Gobiaria</taxon>
        <taxon>Gobiiformes</taxon>
        <taxon>Gobioidei</taxon>
        <taxon>Gobiidae</taxon>
        <taxon>Gobionellinae</taxon>
        <taxon>Mugilogobius</taxon>
    </lineage>
</organism>
<proteinExistence type="predicted"/>
<reference evidence="3" key="1">
    <citation type="submission" date="2024-04" db="EMBL/GenBank/DDBJ databases">
        <title>Salinicola lusitanus LLJ914,a marine bacterium isolated from the Okinawa Trough.</title>
        <authorList>
            <person name="Li J."/>
        </authorList>
    </citation>
    <scope>NUCLEOTIDE SEQUENCE [LARGE SCALE GENOMIC DNA]</scope>
</reference>
<feature type="region of interest" description="Disordered" evidence="1">
    <location>
        <begin position="28"/>
        <end position="48"/>
    </location>
</feature>
<keyword evidence="3" id="KW-1185">Reference proteome</keyword>
<protein>
    <submittedName>
        <fullName evidence="2">Uncharacterized protein</fullName>
    </submittedName>
</protein>
<comment type="caution">
    <text evidence="2">The sequence shown here is derived from an EMBL/GenBank/DDBJ whole genome shotgun (WGS) entry which is preliminary data.</text>
</comment>
<evidence type="ECO:0000313" key="2">
    <source>
        <dbReference type="EMBL" id="KAK7880843.1"/>
    </source>
</evidence>
<name>A0AAW0MNR6_9GOBI</name>
<sequence>MERHRERGLGSRRNEALEDACNELQTKFSLSEEEERAKREENQTLRQQNVHLHEKLQELASKLPEDDLEQRICELKEENSRNPPEESEIDDTCNEIQTVMKEHSSSVSALSDQTRPDQTSSCSVSDSNPRVFKCPACSSVTSSAAADDRRRLVHKTQPAVRRERARPEKHLWKSKGLKLHQCRCTCEEKREMRQVCDHKERER</sequence>
<dbReference type="EMBL" id="JBBPFD010000045">
    <property type="protein sequence ID" value="KAK7880843.1"/>
    <property type="molecule type" value="Genomic_DNA"/>
</dbReference>
<evidence type="ECO:0000313" key="3">
    <source>
        <dbReference type="Proteomes" id="UP001460270"/>
    </source>
</evidence>
<feature type="compositionally biased region" description="Basic and acidic residues" evidence="1">
    <location>
        <begin position="160"/>
        <end position="170"/>
    </location>
</feature>
<gene>
    <name evidence="2" type="ORF">WMY93_032523</name>
</gene>
<feature type="compositionally biased region" description="Polar residues" evidence="1">
    <location>
        <begin position="105"/>
        <end position="128"/>
    </location>
</feature>
<feature type="region of interest" description="Disordered" evidence="1">
    <location>
        <begin position="100"/>
        <end position="128"/>
    </location>
</feature>